<dbReference type="EMBL" id="FNBZ01000007">
    <property type="protein sequence ID" value="SDH26226.1"/>
    <property type="molecule type" value="Genomic_DNA"/>
</dbReference>
<name>A0ABY0P4H5_9HYPH</name>
<dbReference type="Proteomes" id="UP000199468">
    <property type="component" value="Unassembled WGS sequence"/>
</dbReference>
<dbReference type="Gene3D" id="3.30.1330.60">
    <property type="entry name" value="OmpA-like domain"/>
    <property type="match status" value="1"/>
</dbReference>
<evidence type="ECO:0000256" key="2">
    <source>
        <dbReference type="SAM" id="SignalP"/>
    </source>
</evidence>
<dbReference type="PROSITE" id="PS51123">
    <property type="entry name" value="OMPA_2"/>
    <property type="match status" value="1"/>
</dbReference>
<gene>
    <name evidence="4" type="ORF">SAMN05421844_107308</name>
</gene>
<evidence type="ECO:0000259" key="3">
    <source>
        <dbReference type="PROSITE" id="PS51123"/>
    </source>
</evidence>
<proteinExistence type="predicted"/>
<dbReference type="RefSeq" id="WP_244512108.1">
    <property type="nucleotide sequence ID" value="NZ_FNBZ01000007.1"/>
</dbReference>
<feature type="domain" description="OmpA-like" evidence="3">
    <location>
        <begin position="270"/>
        <end position="393"/>
    </location>
</feature>
<organism evidence="4 5">
    <name type="scientific">Bosea robiniae</name>
    <dbReference type="NCBI Taxonomy" id="1036780"/>
    <lineage>
        <taxon>Bacteria</taxon>
        <taxon>Pseudomonadati</taxon>
        <taxon>Pseudomonadota</taxon>
        <taxon>Alphaproteobacteria</taxon>
        <taxon>Hyphomicrobiales</taxon>
        <taxon>Boseaceae</taxon>
        <taxon>Bosea</taxon>
    </lineage>
</organism>
<dbReference type="InterPro" id="IPR006665">
    <property type="entry name" value="OmpA-like"/>
</dbReference>
<feature type="signal peptide" evidence="2">
    <location>
        <begin position="1"/>
        <end position="25"/>
    </location>
</feature>
<feature type="chain" id="PRO_5046878431" evidence="2">
    <location>
        <begin position="26"/>
        <end position="393"/>
    </location>
</feature>
<dbReference type="InterPro" id="IPR036737">
    <property type="entry name" value="OmpA-like_sf"/>
</dbReference>
<keyword evidence="5" id="KW-1185">Reference proteome</keyword>
<dbReference type="SUPFAM" id="SSF103088">
    <property type="entry name" value="OmpA-like"/>
    <property type="match status" value="1"/>
</dbReference>
<evidence type="ECO:0000256" key="1">
    <source>
        <dbReference type="PROSITE-ProRule" id="PRU00473"/>
    </source>
</evidence>
<accession>A0ABY0P4H5</accession>
<comment type="caution">
    <text evidence="4">The sequence shown here is derived from an EMBL/GenBank/DDBJ whole genome shotgun (WGS) entry which is preliminary data.</text>
</comment>
<reference evidence="4 5" key="1">
    <citation type="submission" date="2016-10" db="EMBL/GenBank/DDBJ databases">
        <authorList>
            <person name="Varghese N."/>
            <person name="Submissions S."/>
        </authorList>
    </citation>
    <scope>NUCLEOTIDE SEQUENCE [LARGE SCALE GENOMIC DNA]</scope>
    <source>
        <strain evidence="4 5">DSM 26672</strain>
    </source>
</reference>
<evidence type="ECO:0000313" key="4">
    <source>
        <dbReference type="EMBL" id="SDH26226.1"/>
    </source>
</evidence>
<protein>
    <submittedName>
        <fullName evidence="4">OmpA family protein</fullName>
    </submittedName>
</protein>
<evidence type="ECO:0000313" key="5">
    <source>
        <dbReference type="Proteomes" id="UP000199468"/>
    </source>
</evidence>
<sequence length="393" mass="42762">MADFVRFKTVMIALALLGGTISAGAQTAPPPPTPTPFAEALRKAADDLFTKAAVSGDRIELVIDPLIDAASGAQSTATRSMQATLMELVRTNYPRFTVLPFDSEALASKPVVLVGTFTAVNNQGVADGPRDAYRICLTLADLKSNSIVSKGVTRARTEGVDTTPTPYYRDSPLWAKDQATDAYIKTCQGTKLGDPIDPGYVEKLTANALINDGILAYETQHFREALAFYRTARRLPGGEQHRVRIGTYLAASKLARREDMVDAFGDLIDYGLGTDRLMVKLLFKPGTTQFIDDRQITEPYPMWLSQIATRSRQKGACLEIVGHTSHTGLPQVNDRLSALRAQFVMDLLLTGAPDNRGRMIATGRGFKENLVGTGKDDASDALDRRVEFKVIGC</sequence>
<keyword evidence="2" id="KW-0732">Signal</keyword>
<keyword evidence="1" id="KW-0472">Membrane</keyword>